<dbReference type="PANTHER" id="PTHR38602">
    <property type="entry name" value="INNER MEMBRANE PROTEIN-RELATED"/>
    <property type="match status" value="1"/>
</dbReference>
<sequence length="61" mass="6678">MWIDVIRALALVAVIEGLAPFIAPSAWRDTMIRLAEIDARRLRLFGGVLIAAGVVVLQLVH</sequence>
<keyword evidence="1" id="KW-0812">Transmembrane</keyword>
<dbReference type="AlphaFoldDB" id="A0A423Q072"/>
<evidence type="ECO:0000313" key="2">
    <source>
        <dbReference type="EMBL" id="ROO31307.1"/>
    </source>
</evidence>
<comment type="caution">
    <text evidence="2">The sequence shown here is derived from an EMBL/GenBank/DDBJ whole genome shotgun (WGS) entry which is preliminary data.</text>
</comment>
<feature type="transmembrane region" description="Helical" evidence="1">
    <location>
        <begin position="6"/>
        <end position="23"/>
    </location>
</feature>
<evidence type="ECO:0000313" key="3">
    <source>
        <dbReference type="Proteomes" id="UP000285310"/>
    </source>
</evidence>
<dbReference type="InterPro" id="IPR019201">
    <property type="entry name" value="DUF2065"/>
</dbReference>
<dbReference type="PANTHER" id="PTHR38602:SF1">
    <property type="entry name" value="INNER MEMBRANE PROTEIN"/>
    <property type="match status" value="1"/>
</dbReference>
<accession>A0A423Q072</accession>
<proteinExistence type="predicted"/>
<organism evidence="2 3">
    <name type="scientific">Salinisphaera japonica YTM-1</name>
    <dbReference type="NCBI Taxonomy" id="1209778"/>
    <lineage>
        <taxon>Bacteria</taxon>
        <taxon>Pseudomonadati</taxon>
        <taxon>Pseudomonadota</taxon>
        <taxon>Gammaproteobacteria</taxon>
        <taxon>Salinisphaerales</taxon>
        <taxon>Salinisphaeraceae</taxon>
        <taxon>Salinisphaera</taxon>
    </lineage>
</organism>
<gene>
    <name evidence="2" type="ORF">SAJA_03115</name>
</gene>
<evidence type="ECO:0008006" key="4">
    <source>
        <dbReference type="Google" id="ProtNLM"/>
    </source>
</evidence>
<dbReference type="FunCoup" id="A0A423Q072">
    <property type="interactions" value="12"/>
</dbReference>
<dbReference type="EMBL" id="AYKG01000006">
    <property type="protein sequence ID" value="ROO31307.1"/>
    <property type="molecule type" value="Genomic_DNA"/>
</dbReference>
<name>A0A423Q072_9GAMM</name>
<keyword evidence="1" id="KW-1133">Transmembrane helix</keyword>
<dbReference type="RefSeq" id="WP_123657181.1">
    <property type="nucleotide sequence ID" value="NZ_AYKG01000006.1"/>
</dbReference>
<dbReference type="OrthoDB" id="9182237at2"/>
<reference evidence="2 3" key="1">
    <citation type="submission" date="2013-10" db="EMBL/GenBank/DDBJ databases">
        <title>Salinisphaera japonica YTM-1 Genome Sequencing.</title>
        <authorList>
            <person name="Lai Q."/>
            <person name="Li C."/>
            <person name="Shao Z."/>
        </authorList>
    </citation>
    <scope>NUCLEOTIDE SEQUENCE [LARGE SCALE GENOMIC DNA]</scope>
    <source>
        <strain evidence="2 3">YTM-1</strain>
    </source>
</reference>
<dbReference type="Proteomes" id="UP000285310">
    <property type="component" value="Unassembled WGS sequence"/>
</dbReference>
<protein>
    <recommendedName>
        <fullName evidence="4">DUF2065 domain-containing protein</fullName>
    </recommendedName>
</protein>
<keyword evidence="3" id="KW-1185">Reference proteome</keyword>
<evidence type="ECO:0000256" key="1">
    <source>
        <dbReference type="SAM" id="Phobius"/>
    </source>
</evidence>
<dbReference type="Pfam" id="PF09838">
    <property type="entry name" value="DUF2065"/>
    <property type="match status" value="1"/>
</dbReference>
<keyword evidence="1" id="KW-0472">Membrane</keyword>
<dbReference type="InParanoid" id="A0A423Q072"/>
<feature type="transmembrane region" description="Helical" evidence="1">
    <location>
        <begin position="44"/>
        <end position="60"/>
    </location>
</feature>